<reference evidence="1 2" key="1">
    <citation type="submission" date="2021-06" db="EMBL/GenBank/DDBJ databases">
        <title>Caerostris extrusa draft genome.</title>
        <authorList>
            <person name="Kono N."/>
            <person name="Arakawa K."/>
        </authorList>
    </citation>
    <scope>NUCLEOTIDE SEQUENCE [LARGE SCALE GENOMIC DNA]</scope>
</reference>
<dbReference type="Proteomes" id="UP001054945">
    <property type="component" value="Unassembled WGS sequence"/>
</dbReference>
<feature type="non-terminal residue" evidence="1">
    <location>
        <position position="1"/>
    </location>
</feature>
<evidence type="ECO:0000313" key="1">
    <source>
        <dbReference type="EMBL" id="GIY68837.1"/>
    </source>
</evidence>
<keyword evidence="2" id="KW-1185">Reference proteome</keyword>
<gene>
    <name evidence="1" type="ORF">CEXT_607241</name>
</gene>
<name>A0AAV4VEX6_CAEEX</name>
<proteinExistence type="predicted"/>
<evidence type="ECO:0000313" key="2">
    <source>
        <dbReference type="Proteomes" id="UP001054945"/>
    </source>
</evidence>
<accession>A0AAV4VEX6</accession>
<sequence length="107" mass="12265">PVLWVDGIYCFDEHTEVEGTCGNLESNQKLTVIEEAEYFQIDESDWNYPMKKQKAQAWIREEPPDSSGWLISMKGLPVSLEKSAPGRVSSGLFDKKETFQLWIAIRP</sequence>
<organism evidence="1 2">
    <name type="scientific">Caerostris extrusa</name>
    <name type="common">Bark spider</name>
    <name type="synonym">Caerostris bankana</name>
    <dbReference type="NCBI Taxonomy" id="172846"/>
    <lineage>
        <taxon>Eukaryota</taxon>
        <taxon>Metazoa</taxon>
        <taxon>Ecdysozoa</taxon>
        <taxon>Arthropoda</taxon>
        <taxon>Chelicerata</taxon>
        <taxon>Arachnida</taxon>
        <taxon>Araneae</taxon>
        <taxon>Araneomorphae</taxon>
        <taxon>Entelegynae</taxon>
        <taxon>Araneoidea</taxon>
        <taxon>Araneidae</taxon>
        <taxon>Caerostris</taxon>
    </lineage>
</organism>
<comment type="caution">
    <text evidence="1">The sequence shown here is derived from an EMBL/GenBank/DDBJ whole genome shotgun (WGS) entry which is preliminary data.</text>
</comment>
<dbReference type="EMBL" id="BPLR01014450">
    <property type="protein sequence ID" value="GIY68837.1"/>
    <property type="molecule type" value="Genomic_DNA"/>
</dbReference>
<dbReference type="AlphaFoldDB" id="A0AAV4VEX6"/>
<protein>
    <submittedName>
        <fullName evidence="1">Uncharacterized protein</fullName>
    </submittedName>
</protein>